<organism evidence="2 3">
    <name type="scientific">Gordonia hirsuta DSM 44140 = NBRC 16056</name>
    <dbReference type="NCBI Taxonomy" id="1121927"/>
    <lineage>
        <taxon>Bacteria</taxon>
        <taxon>Bacillati</taxon>
        <taxon>Actinomycetota</taxon>
        <taxon>Actinomycetes</taxon>
        <taxon>Mycobacteriales</taxon>
        <taxon>Gordoniaceae</taxon>
        <taxon>Gordonia</taxon>
    </lineage>
</organism>
<keyword evidence="3" id="KW-1185">Reference proteome</keyword>
<evidence type="ECO:0000256" key="1">
    <source>
        <dbReference type="SAM" id="SignalP"/>
    </source>
</evidence>
<evidence type="ECO:0000313" key="2">
    <source>
        <dbReference type="EMBL" id="GAC57979.1"/>
    </source>
</evidence>
<dbReference type="RefSeq" id="WP_005941185.1">
    <property type="nucleotide sequence ID" value="NZ_ATVK01000053.1"/>
</dbReference>
<dbReference type="Proteomes" id="UP000053405">
    <property type="component" value="Unassembled WGS sequence"/>
</dbReference>
<reference evidence="2 3" key="1">
    <citation type="submission" date="2012-12" db="EMBL/GenBank/DDBJ databases">
        <title>Whole genome shotgun sequence of Gordonia hirsuta NBRC 16056.</title>
        <authorList>
            <person name="Isaki-Nakamura S."/>
            <person name="Hosoyama A."/>
            <person name="Tsuchikane K."/>
            <person name="Katsumata H."/>
            <person name="Baba S."/>
            <person name="Yamazaki S."/>
            <person name="Fujita N."/>
        </authorList>
    </citation>
    <scope>NUCLEOTIDE SEQUENCE [LARGE SCALE GENOMIC DNA]</scope>
    <source>
        <strain evidence="2 3">NBRC 16056</strain>
    </source>
</reference>
<comment type="caution">
    <text evidence="2">The sequence shown here is derived from an EMBL/GenBank/DDBJ whole genome shotgun (WGS) entry which is preliminary data.</text>
</comment>
<dbReference type="eggNOG" id="ENOG5031WCK">
    <property type="taxonomic scope" value="Bacteria"/>
</dbReference>
<evidence type="ECO:0000313" key="3">
    <source>
        <dbReference type="Proteomes" id="UP000053405"/>
    </source>
</evidence>
<sequence length="152" mass="16627">MRSRLLLTLAGIAGVIVPGTVAVNVAQQVFGNDPCDSALPFAKESGLTLSGEEEVVSCEWHPGFRDSSGQLTVRTRSLESRERLLEHSGASEELARSWHRVGDGPAQQIVRRPNLERSEQVYTARSSSRMLSISYDDAVEKGLLLHIRAVSI</sequence>
<protein>
    <submittedName>
        <fullName evidence="2">Uncharacterized protein</fullName>
    </submittedName>
</protein>
<feature type="signal peptide" evidence="1">
    <location>
        <begin position="1"/>
        <end position="22"/>
    </location>
</feature>
<name>L7LAR5_9ACTN</name>
<gene>
    <name evidence="2" type="ORF">GOHSU_28_00340</name>
</gene>
<dbReference type="EMBL" id="BANT01000028">
    <property type="protein sequence ID" value="GAC57979.1"/>
    <property type="molecule type" value="Genomic_DNA"/>
</dbReference>
<accession>L7LAR5</accession>
<feature type="chain" id="PRO_5038608515" evidence="1">
    <location>
        <begin position="23"/>
        <end position="152"/>
    </location>
</feature>
<proteinExistence type="predicted"/>
<dbReference type="AlphaFoldDB" id="L7LAR5"/>
<keyword evidence="1" id="KW-0732">Signal</keyword>
<dbReference type="OrthoDB" id="4382212at2"/>